<protein>
    <recommendedName>
        <fullName evidence="4">Retrotransposon gag domain-containing protein</fullName>
    </recommendedName>
</protein>
<evidence type="ECO:0008006" key="4">
    <source>
        <dbReference type="Google" id="ProtNLM"/>
    </source>
</evidence>
<name>A0A8H3QUX5_9GLOM</name>
<evidence type="ECO:0000256" key="1">
    <source>
        <dbReference type="SAM" id="MobiDB-lite"/>
    </source>
</evidence>
<gene>
    <name evidence="2" type="ORF">RCL2_001961300</name>
</gene>
<dbReference type="EMBL" id="BLAL01000218">
    <property type="protein sequence ID" value="GES92856.1"/>
    <property type="molecule type" value="Genomic_DNA"/>
</dbReference>
<comment type="caution">
    <text evidence="2">The sequence shown here is derived from an EMBL/GenBank/DDBJ whole genome shotgun (WGS) entry which is preliminary data.</text>
</comment>
<sequence length="346" mass="39484">MFQAHFDCNTLHDAIHRQLNLDNVAAYHRDYSCNNCYPSEIPLTPTFQHFLDWIVSNYPLIGYTRFTQQHFEEVAYSTDISDLNNTLQNLFFSIRYADLELIDYTLLRQDFINAYNLTNGFQQDPNEVLYQVSETAASPEPENLSDTSSESSEEGLQQLHIPLPPVYNTPNNPVPLALNANQALPNNDPNKVTAWTGNNNNTNFIQNFPTAFRTQTLVEIWTTELEQRRQQPGEDVNTYAAALQELYRSVETNAFVHPEAIKAHKFVNRLLPDLYVTVKPHNDQTWNGAVDRAKAYELTHQDQHAVNAYLNKFAPSGANAQSDDLYKAIQELTKQVQQLSAGNWGN</sequence>
<evidence type="ECO:0000313" key="2">
    <source>
        <dbReference type="EMBL" id="GES92856.1"/>
    </source>
</evidence>
<feature type="region of interest" description="Disordered" evidence="1">
    <location>
        <begin position="135"/>
        <end position="156"/>
    </location>
</feature>
<dbReference type="OrthoDB" id="2285313at2759"/>
<proteinExistence type="predicted"/>
<organism evidence="2 3">
    <name type="scientific">Rhizophagus clarus</name>
    <dbReference type="NCBI Taxonomy" id="94130"/>
    <lineage>
        <taxon>Eukaryota</taxon>
        <taxon>Fungi</taxon>
        <taxon>Fungi incertae sedis</taxon>
        <taxon>Mucoromycota</taxon>
        <taxon>Glomeromycotina</taxon>
        <taxon>Glomeromycetes</taxon>
        <taxon>Glomerales</taxon>
        <taxon>Glomeraceae</taxon>
        <taxon>Rhizophagus</taxon>
    </lineage>
</organism>
<dbReference type="AlphaFoldDB" id="A0A8H3QUX5"/>
<dbReference type="Proteomes" id="UP000615446">
    <property type="component" value="Unassembled WGS sequence"/>
</dbReference>
<evidence type="ECO:0000313" key="3">
    <source>
        <dbReference type="Proteomes" id="UP000615446"/>
    </source>
</evidence>
<accession>A0A8H3QUX5</accession>
<reference evidence="2" key="1">
    <citation type="submission" date="2019-10" db="EMBL/GenBank/DDBJ databases">
        <title>Conservation and host-specific expression of non-tandemly repeated heterogenous ribosome RNA gene in arbuscular mycorrhizal fungi.</title>
        <authorList>
            <person name="Maeda T."/>
            <person name="Kobayashi Y."/>
            <person name="Nakagawa T."/>
            <person name="Ezawa T."/>
            <person name="Yamaguchi K."/>
            <person name="Bino T."/>
            <person name="Nishimoto Y."/>
            <person name="Shigenobu S."/>
            <person name="Kawaguchi M."/>
        </authorList>
    </citation>
    <scope>NUCLEOTIDE SEQUENCE</scope>
    <source>
        <strain evidence="2">HR1</strain>
    </source>
</reference>